<dbReference type="Proteomes" id="UP000197418">
    <property type="component" value="Chromosome"/>
</dbReference>
<organism evidence="1 2">
    <name type="scientific">Thermococcus pacificus</name>
    <dbReference type="NCBI Taxonomy" id="71998"/>
    <lineage>
        <taxon>Archaea</taxon>
        <taxon>Methanobacteriati</taxon>
        <taxon>Methanobacteriota</taxon>
        <taxon>Thermococci</taxon>
        <taxon>Thermococcales</taxon>
        <taxon>Thermococcaceae</taxon>
        <taxon>Thermococcus</taxon>
    </lineage>
</organism>
<dbReference type="KEGG" id="tpaf:A3L08_01695"/>
<evidence type="ECO:0000313" key="2">
    <source>
        <dbReference type="Proteomes" id="UP000197418"/>
    </source>
</evidence>
<dbReference type="EMBL" id="CP015102">
    <property type="protein sequence ID" value="ASJ06129.1"/>
    <property type="molecule type" value="Genomic_DNA"/>
</dbReference>
<protein>
    <submittedName>
        <fullName evidence="1">Uncharacterized protein</fullName>
    </submittedName>
</protein>
<gene>
    <name evidence="1" type="ORF">A3L08_01695</name>
</gene>
<reference evidence="1 2" key="1">
    <citation type="submission" date="2016-04" db="EMBL/GenBank/DDBJ databases">
        <title>Complete genome sequence of Thermococcus pacificus type strain P4.</title>
        <authorList>
            <person name="Oger P.M."/>
        </authorList>
    </citation>
    <scope>NUCLEOTIDE SEQUENCE [LARGE SCALE GENOMIC DNA]</scope>
    <source>
        <strain evidence="1 2">P-4</strain>
    </source>
</reference>
<accession>A0A218P5T0</accession>
<sequence>MEGYNTLKPELYNFEVDGKFFVLHPPTGTLLEVDKKTYDFCRFVAELGWEDARERFVTELTFCWGW</sequence>
<evidence type="ECO:0000313" key="1">
    <source>
        <dbReference type="EMBL" id="ASJ06129.1"/>
    </source>
</evidence>
<name>A0A218P5T0_9EURY</name>
<dbReference type="AlphaFoldDB" id="A0A218P5T0"/>
<keyword evidence="2" id="KW-1185">Reference proteome</keyword>
<proteinExistence type="predicted"/>